<feature type="region of interest" description="Disordered" evidence="1">
    <location>
        <begin position="299"/>
        <end position="323"/>
    </location>
</feature>
<protein>
    <submittedName>
        <fullName evidence="3">L-galactose dehydrogenase</fullName>
        <ecNumber evidence="3">1.1.1.316</ecNumber>
    </submittedName>
</protein>
<dbReference type="PANTHER" id="PTHR42686">
    <property type="entry name" value="GH17980P-RELATED"/>
    <property type="match status" value="1"/>
</dbReference>
<evidence type="ECO:0000259" key="2">
    <source>
        <dbReference type="Pfam" id="PF00248"/>
    </source>
</evidence>
<evidence type="ECO:0000313" key="3">
    <source>
        <dbReference type="EMBL" id="MBB5065101.1"/>
    </source>
</evidence>
<evidence type="ECO:0000313" key="4">
    <source>
        <dbReference type="Proteomes" id="UP000584867"/>
    </source>
</evidence>
<dbReference type="AlphaFoldDB" id="A0A7W8EAV0"/>
<dbReference type="GO" id="GO:0010349">
    <property type="term" value="F:L-galactose dehydrogenase activity"/>
    <property type="evidence" value="ECO:0007669"/>
    <property type="project" value="UniProtKB-EC"/>
</dbReference>
<dbReference type="SUPFAM" id="SSF51430">
    <property type="entry name" value="NAD(P)-linked oxidoreductase"/>
    <property type="match status" value="1"/>
</dbReference>
<comment type="caution">
    <text evidence="3">The sequence shown here is derived from an EMBL/GenBank/DDBJ whole genome shotgun (WGS) entry which is preliminary data.</text>
</comment>
<dbReference type="EC" id="1.1.1.316" evidence="3"/>
<dbReference type="PANTHER" id="PTHR42686:SF1">
    <property type="entry name" value="GH17980P-RELATED"/>
    <property type="match status" value="1"/>
</dbReference>
<evidence type="ECO:0000256" key="1">
    <source>
        <dbReference type="SAM" id="MobiDB-lite"/>
    </source>
</evidence>
<dbReference type="Pfam" id="PF00248">
    <property type="entry name" value="Aldo_ket_red"/>
    <property type="match status" value="1"/>
</dbReference>
<proteinExistence type="predicted"/>
<dbReference type="Gene3D" id="3.20.20.100">
    <property type="entry name" value="NADP-dependent oxidoreductase domain"/>
    <property type="match status" value="1"/>
</dbReference>
<feature type="domain" description="NADP-dependent oxidoreductase" evidence="2">
    <location>
        <begin position="16"/>
        <end position="292"/>
    </location>
</feature>
<dbReference type="InterPro" id="IPR036812">
    <property type="entry name" value="NAD(P)_OxRdtase_dom_sf"/>
</dbReference>
<organism evidence="3 4">
    <name type="scientific">Granulicella mallensis</name>
    <dbReference type="NCBI Taxonomy" id="940614"/>
    <lineage>
        <taxon>Bacteria</taxon>
        <taxon>Pseudomonadati</taxon>
        <taxon>Acidobacteriota</taxon>
        <taxon>Terriglobia</taxon>
        <taxon>Terriglobales</taxon>
        <taxon>Acidobacteriaceae</taxon>
        <taxon>Granulicella</taxon>
    </lineage>
</organism>
<dbReference type="InterPro" id="IPR020471">
    <property type="entry name" value="AKR"/>
</dbReference>
<dbReference type="InterPro" id="IPR023210">
    <property type="entry name" value="NADP_OxRdtase_dom"/>
</dbReference>
<dbReference type="RefSeq" id="WP_184257527.1">
    <property type="nucleotide sequence ID" value="NZ_JACHIO010000014.1"/>
</dbReference>
<dbReference type="EMBL" id="JACHIO010000014">
    <property type="protein sequence ID" value="MBB5065101.1"/>
    <property type="molecule type" value="Genomic_DNA"/>
</dbReference>
<dbReference type="Proteomes" id="UP000584867">
    <property type="component" value="Unassembled WGS sequence"/>
</dbReference>
<sequence length="323" mass="34668">MRYRVLGNTGVSLSSIGFGASLLGDVFGPVSRSGDAVLIGAAIDRGINFFDVSPYYGSGLAEERLGIALEPHRKNVVLATKCGRHGTDDFDFSAKGIRSQVEASLRRLRTDSVDLLQAHDVEFGDVEQIIHETLPALAELKREGKARFIGITGYWPGLLAQIVQSHPVDSVLNYCHWNLFANDMDALLTPATQAKGVGLINASPLHMGLLGGGPIPEWHPAPETIRAVARSVVAECRGRSIDPATLAVWKCLQHPVKASTLVGMANAAEVASSCAALELQPEKDLLAAITESIRPVHNAAWPQGRPQNQDRALGHDSLSLEPR</sequence>
<reference evidence="3 4" key="1">
    <citation type="submission" date="2020-08" db="EMBL/GenBank/DDBJ databases">
        <title>Genomic Encyclopedia of Type Strains, Phase IV (KMG-V): Genome sequencing to study the core and pangenomes of soil and plant-associated prokaryotes.</title>
        <authorList>
            <person name="Whitman W."/>
        </authorList>
    </citation>
    <scope>NUCLEOTIDE SEQUENCE [LARGE SCALE GENOMIC DNA]</scope>
    <source>
        <strain evidence="3 4">X5P3</strain>
    </source>
</reference>
<dbReference type="GO" id="GO:0005829">
    <property type="term" value="C:cytosol"/>
    <property type="evidence" value="ECO:0007669"/>
    <property type="project" value="TreeGrafter"/>
</dbReference>
<accession>A0A7W8EAV0</accession>
<gene>
    <name evidence="3" type="ORF">HDF15_003464</name>
</gene>
<keyword evidence="3" id="KW-0560">Oxidoreductase</keyword>
<name>A0A7W8EAV0_9BACT</name>